<evidence type="ECO:0000313" key="8">
    <source>
        <dbReference type="Proteomes" id="UP001182556"/>
    </source>
</evidence>
<dbReference type="Proteomes" id="UP001182556">
    <property type="component" value="Unassembled WGS sequence"/>
</dbReference>
<evidence type="ECO:0000256" key="1">
    <source>
        <dbReference type="ARBA" id="ARBA00004370"/>
    </source>
</evidence>
<dbReference type="InterPro" id="IPR000612">
    <property type="entry name" value="PMP3"/>
</dbReference>
<feature type="compositionally biased region" description="Polar residues" evidence="6">
    <location>
        <begin position="153"/>
        <end position="169"/>
    </location>
</feature>
<dbReference type="EMBL" id="JAODAN010000016">
    <property type="protein sequence ID" value="KAK1920592.1"/>
    <property type="molecule type" value="Genomic_DNA"/>
</dbReference>
<gene>
    <name evidence="7" type="ORF">DB88DRAFT_520587</name>
</gene>
<keyword evidence="8" id="KW-1185">Reference proteome</keyword>
<comment type="subcellular location">
    <subcellularLocation>
        <location evidence="1">Membrane</location>
    </subcellularLocation>
</comment>
<comment type="similarity">
    <text evidence="2">Belongs to the UPF0057 (PMP3) family.</text>
</comment>
<reference evidence="7" key="1">
    <citation type="submission" date="2023-02" db="EMBL/GenBank/DDBJ databases">
        <title>Identification and recombinant expression of a fungal hydrolase from Papiliotrema laurentii that hydrolyzes apple cutin and clears colloidal polyester polyurethane.</title>
        <authorList>
            <consortium name="DOE Joint Genome Institute"/>
            <person name="Roman V.A."/>
            <person name="Bojanowski C."/>
            <person name="Crable B.R."/>
            <person name="Wagner D.N."/>
            <person name="Hung C.S."/>
            <person name="Nadeau L.J."/>
            <person name="Schratz L."/>
            <person name="Haridas S."/>
            <person name="Pangilinan J."/>
            <person name="Lipzen A."/>
            <person name="Na H."/>
            <person name="Yan M."/>
            <person name="Ng V."/>
            <person name="Grigoriev I.V."/>
            <person name="Spatafora J.W."/>
            <person name="Barlow D."/>
            <person name="Biffinger J."/>
            <person name="Kelley-Loughnane N."/>
            <person name="Varaljay V.A."/>
            <person name="Crookes-Goodson W.J."/>
        </authorList>
    </citation>
    <scope>NUCLEOTIDE SEQUENCE</scope>
    <source>
        <strain evidence="7">5307AH</strain>
    </source>
</reference>
<name>A0AAD9FPM6_PAPLA</name>
<keyword evidence="3" id="KW-0812">Transmembrane</keyword>
<comment type="caution">
    <text evidence="7">The sequence shown here is derived from an EMBL/GenBank/DDBJ whole genome shotgun (WGS) entry which is preliminary data.</text>
</comment>
<keyword evidence="4" id="KW-1133">Transmembrane helix</keyword>
<proteinExistence type="inferred from homology"/>
<evidence type="ECO:0000256" key="5">
    <source>
        <dbReference type="ARBA" id="ARBA00023136"/>
    </source>
</evidence>
<feature type="region of interest" description="Disordered" evidence="6">
    <location>
        <begin position="261"/>
        <end position="293"/>
    </location>
</feature>
<organism evidence="7 8">
    <name type="scientific">Papiliotrema laurentii</name>
    <name type="common">Cryptococcus laurentii</name>
    <dbReference type="NCBI Taxonomy" id="5418"/>
    <lineage>
        <taxon>Eukaryota</taxon>
        <taxon>Fungi</taxon>
        <taxon>Dikarya</taxon>
        <taxon>Basidiomycota</taxon>
        <taxon>Agaricomycotina</taxon>
        <taxon>Tremellomycetes</taxon>
        <taxon>Tremellales</taxon>
        <taxon>Rhynchogastremaceae</taxon>
        <taxon>Papiliotrema</taxon>
    </lineage>
</organism>
<keyword evidence="5" id="KW-0472">Membrane</keyword>
<feature type="compositionally biased region" description="Basic and acidic residues" evidence="6">
    <location>
        <begin position="284"/>
        <end position="293"/>
    </location>
</feature>
<evidence type="ECO:0000256" key="2">
    <source>
        <dbReference type="ARBA" id="ARBA00009530"/>
    </source>
</evidence>
<evidence type="ECO:0000256" key="4">
    <source>
        <dbReference type="ARBA" id="ARBA00022989"/>
    </source>
</evidence>
<accession>A0AAD9FPM6</accession>
<dbReference type="AlphaFoldDB" id="A0AAD9FPM6"/>
<sequence length="293" mass="32807">MLHARRITGVDAQATSSSAPRDKAMKATIADLAAIAASIRYRVDFFINVILTSFGYLPGHIHNFYCQNVRNNTNQGRTPKWALKSRIWSTRTTETAGRARINGPSALTSAMPTLPHVGQSLEEGEEGENYVPVSEAERERERRRERGGLWNENEMQSTAARHETGTTPANFEGAAPGTGQEVWQENQRRPMGAKPRLAFRLDLWIDLPPRRLCRRDVPKWDKDYGAKRRSSKNRRKRPCNNNLRAAEIGCGNGYRNGGGYADDVGREDGWGGGQAQGQEQPITRSDDVFAHQF</sequence>
<dbReference type="GO" id="GO:0016020">
    <property type="term" value="C:membrane"/>
    <property type="evidence" value="ECO:0007669"/>
    <property type="project" value="UniProtKB-SubCell"/>
</dbReference>
<feature type="compositionally biased region" description="Basic and acidic residues" evidence="6">
    <location>
        <begin position="135"/>
        <end position="147"/>
    </location>
</feature>
<protein>
    <submittedName>
        <fullName evidence="7">Uncharacterized protein</fullName>
    </submittedName>
</protein>
<evidence type="ECO:0000313" key="7">
    <source>
        <dbReference type="EMBL" id="KAK1920592.1"/>
    </source>
</evidence>
<dbReference type="Pfam" id="PF01679">
    <property type="entry name" value="Pmp3"/>
    <property type="match status" value="1"/>
</dbReference>
<feature type="region of interest" description="Disordered" evidence="6">
    <location>
        <begin position="120"/>
        <end position="190"/>
    </location>
</feature>
<evidence type="ECO:0000256" key="6">
    <source>
        <dbReference type="SAM" id="MobiDB-lite"/>
    </source>
</evidence>
<evidence type="ECO:0000256" key="3">
    <source>
        <dbReference type="ARBA" id="ARBA00022692"/>
    </source>
</evidence>
<feature type="region of interest" description="Disordered" evidence="6">
    <location>
        <begin position="1"/>
        <end position="20"/>
    </location>
</feature>